<gene>
    <name evidence="3" type="primary">25</name>
    <name evidence="3" type="ORF">PBI_ANTHONY_25</name>
</gene>
<feature type="coiled-coil region" evidence="1">
    <location>
        <begin position="818"/>
        <end position="868"/>
    </location>
</feature>
<evidence type="ECO:0000256" key="1">
    <source>
        <dbReference type="SAM" id="Coils"/>
    </source>
</evidence>
<feature type="transmembrane region" description="Helical" evidence="2">
    <location>
        <begin position="260"/>
        <end position="285"/>
    </location>
</feature>
<organism evidence="3 4">
    <name type="scientific">Mycobacterium phage Anthony</name>
    <dbReference type="NCBI Taxonomy" id="2599857"/>
    <lineage>
        <taxon>Viruses</taxon>
        <taxon>Duplodnaviria</taxon>
        <taxon>Heunggongvirae</taxon>
        <taxon>Uroviricota</taxon>
        <taxon>Caudoviricetes</taxon>
        <taxon>Anthonyvirus</taxon>
        <taxon>Anthonyvirus anthony</taxon>
    </lineage>
</organism>
<keyword evidence="2" id="KW-0812">Transmembrane</keyword>
<keyword evidence="2" id="KW-0472">Membrane</keyword>
<keyword evidence="4" id="KW-1185">Reference proteome</keyword>
<evidence type="ECO:0000313" key="4">
    <source>
        <dbReference type="Proteomes" id="UP000327026"/>
    </source>
</evidence>
<accession>A0A5J6TK83</accession>
<dbReference type="GeneID" id="64871696"/>
<name>A0A5J6TK83_9CAUD</name>
<dbReference type="EMBL" id="MN234188">
    <property type="protein sequence ID" value="QFG10397.1"/>
    <property type="molecule type" value="Genomic_DNA"/>
</dbReference>
<protein>
    <submittedName>
        <fullName evidence="3">Tape measure protein</fullName>
    </submittedName>
</protein>
<evidence type="ECO:0000256" key="2">
    <source>
        <dbReference type="SAM" id="Phobius"/>
    </source>
</evidence>
<feature type="transmembrane region" description="Helical" evidence="2">
    <location>
        <begin position="291"/>
        <end position="309"/>
    </location>
</feature>
<sequence>MAVKVSPDTTQFRGELKRQLEALEKQLKGHKIDVDLDANTKGVKEKVAKDTKGMKAQVAVTADTNVDAMRKKLGEVNLAFERNMRNALGRVVTPETVGDMKKKLGEVNLSFERNMRSALGRVVTPELVGDMKKKLSEVAPSWDKQVEAFRKELRQSRVDLQPEVLKNKSEVVNLRAEFDYDKSEFELALKRAQAATDGVTVAMKPDLKIWQFQVAKERIKAMFRRDPVTVDVKPDVKAGGGIGSKLLSNLMPSFGSGINFGAYALIFAGILDVAAPLIGLLSAALLSLPGLIGLVAAPIAAVTLGLDGFKKAAEKIKPEFDELRKKMSDVAESQFTPVLERVANTVFPMLERSLPSVTEGLRNLADGALDAIDNPDNKLEQTIQNIGAALTAAKPGVDGFVSGFLQLANALSEKFPAIVDWFNQAGTAFNNWVTQASADGTLSNAFGGLGDSLKIILDTVTELGKKGLDFLKDPQNLTMFKEQLQGIGTALKDIMDWSASVNENFQQLKQIWRPVQAIADIMMGDGQGAWANTRDFFKYFTDDASAAGQDAGAKLSEGVQQGLAANPPAPPANFNEVFGPVFGEDKVGKVAQPPTIPPPNVEPAKAKMSEYQTFVDQITAQVRGSLQQATSGESLPAPNFESFKAAWSELPVFVTSQITAITNAATSMGTLIGGALSSVTASAAPVWDGLKIQAITAFNQINQAAAALPGQIGSSLGSLQGIGSTAGASLVSGITAGIQGAMPGLLSYVDTIAGQIAEHKGPLPYDRKVLIPNGEALLEGLGVGMENGLKPVLEQAKEMADKISQAFDSGTDPTGIRLPELKRNMDALEEERKRLKVEKNATTDKEAKKSLQAQIDQIQAQKDLLSYQKDRIDNEKDYGTAAGDDPFVKAASGLMKAPVDFAKATGQQFMSDLGISGDGLISRAVSEGISYVFQIGSVDEALSIKDREERKSAMTITGPR</sequence>
<dbReference type="KEGG" id="vg:64871696"/>
<reference evidence="3 4" key="1">
    <citation type="submission" date="2019-07" db="EMBL/GenBank/DDBJ databases">
        <authorList>
            <person name="Garlena R.A."/>
            <person name="Russell D.A."/>
            <person name="Pope W.H."/>
            <person name="Jacobs-Sera D."/>
            <person name="Hatfull G.F."/>
        </authorList>
    </citation>
    <scope>NUCLEOTIDE SEQUENCE [LARGE SCALE GENOMIC DNA]</scope>
</reference>
<evidence type="ECO:0000313" key="3">
    <source>
        <dbReference type="EMBL" id="QFG10397.1"/>
    </source>
</evidence>
<dbReference type="RefSeq" id="YP_010062061.1">
    <property type="nucleotide sequence ID" value="NC_054790.1"/>
</dbReference>
<keyword evidence="2" id="KW-1133">Transmembrane helix</keyword>
<dbReference type="Proteomes" id="UP000327026">
    <property type="component" value="Segment"/>
</dbReference>
<keyword evidence="1" id="KW-0175">Coiled coil</keyword>
<proteinExistence type="predicted"/>